<proteinExistence type="predicted"/>
<name>H1KVA8_METEX</name>
<organism evidence="1 2">
    <name type="scientific">Methylorubrum extorquens DSM 13060</name>
    <dbReference type="NCBI Taxonomy" id="882800"/>
    <lineage>
        <taxon>Bacteria</taxon>
        <taxon>Pseudomonadati</taxon>
        <taxon>Pseudomonadota</taxon>
        <taxon>Alphaproteobacteria</taxon>
        <taxon>Hyphomicrobiales</taxon>
        <taxon>Methylobacteriaceae</taxon>
        <taxon>Methylorubrum</taxon>
    </lineage>
</organism>
<gene>
    <name evidence="1" type="ORF">MetexDRAFT_6573</name>
</gene>
<dbReference type="Proteomes" id="UP000004382">
    <property type="component" value="Unassembled WGS sequence"/>
</dbReference>
<comment type="caution">
    <text evidence="1">The sequence shown here is derived from an EMBL/GenBank/DDBJ whole genome shotgun (WGS) entry which is preliminary data.</text>
</comment>
<evidence type="ECO:0000313" key="2">
    <source>
        <dbReference type="Proteomes" id="UP000004382"/>
    </source>
</evidence>
<dbReference type="EMBL" id="AGJK01000474">
    <property type="protein sequence ID" value="EHP75354.1"/>
    <property type="molecule type" value="Genomic_DNA"/>
</dbReference>
<sequence length="187" mass="19823">MDETSAAAALGEHDRIVFHGTSDAFDAFDLGRCGRGGDANSHLGVHLAEEARVAAEYAEAAAARRGGEAQVLVVRAVTASPFAGFDYYAFFGYGHDGGSVIGPEEFARWRLELIAQGYDSVDYQDGEQTICVSLDPTLLDIVAVLTPAEAAEVGERIEALPDLEDDRARLGIVAHTVAARSTTPRAV</sequence>
<evidence type="ECO:0000313" key="1">
    <source>
        <dbReference type="EMBL" id="EHP75354.1"/>
    </source>
</evidence>
<accession>H1KVA8</accession>
<dbReference type="AlphaFoldDB" id="H1KVA8"/>
<reference evidence="1 2" key="1">
    <citation type="submission" date="2011-09" db="EMBL/GenBank/DDBJ databases">
        <title>The draft genome of Methylobacterium extorquens DSM 13060.</title>
        <authorList>
            <consortium name="US DOE Joint Genome Institute (JGI-PGF)"/>
            <person name="Lucas S."/>
            <person name="Han J."/>
            <person name="Lapidus A."/>
            <person name="Cheng J.-F."/>
            <person name="Goodwin L."/>
            <person name="Pitluck S."/>
            <person name="Peters L."/>
            <person name="Land M.L."/>
            <person name="Hauser L."/>
            <person name="Koskimaki J."/>
            <person name="Halonen O."/>
            <person name="Pirttila A."/>
            <person name="Frank C."/>
            <person name="Woyke T.J."/>
        </authorList>
    </citation>
    <scope>NUCLEOTIDE SEQUENCE [LARGE SCALE GENOMIC DNA]</scope>
    <source>
        <strain evidence="1 2">DSM 13060</strain>
    </source>
</reference>
<dbReference type="PATRIC" id="fig|882800.3.peg.6242"/>
<dbReference type="RefSeq" id="WP_003607352.1">
    <property type="nucleotide sequence ID" value="NZ_AGJK01000474.1"/>
</dbReference>
<protein>
    <submittedName>
        <fullName evidence="1">Uncharacterized protein</fullName>
    </submittedName>
</protein>